<evidence type="ECO:0000313" key="6">
    <source>
        <dbReference type="EMBL" id="MBW8185990.1"/>
    </source>
</evidence>
<feature type="signal peptide" evidence="3">
    <location>
        <begin position="1"/>
        <end position="22"/>
    </location>
</feature>
<protein>
    <submittedName>
        <fullName evidence="6">Tetratricopeptide repeat protein</fullName>
    </submittedName>
</protein>
<dbReference type="Pfam" id="PF13432">
    <property type="entry name" value="TPR_16"/>
    <property type="match status" value="1"/>
</dbReference>
<proteinExistence type="predicted"/>
<feature type="repeat" description="TPR" evidence="2">
    <location>
        <begin position="598"/>
        <end position="631"/>
    </location>
</feature>
<evidence type="ECO:0000313" key="7">
    <source>
        <dbReference type="Proteomes" id="UP001195963"/>
    </source>
</evidence>
<keyword evidence="7" id="KW-1185">Reference proteome</keyword>
<evidence type="ECO:0000256" key="2">
    <source>
        <dbReference type="PROSITE-ProRule" id="PRU00339"/>
    </source>
</evidence>
<dbReference type="SUPFAM" id="SSF48695">
    <property type="entry name" value="Multiheme cytochromes"/>
    <property type="match status" value="1"/>
</dbReference>
<dbReference type="PROSITE" id="PS50005">
    <property type="entry name" value="TPR"/>
    <property type="match status" value="2"/>
</dbReference>
<dbReference type="RefSeq" id="WP_220111336.1">
    <property type="nucleotide sequence ID" value="NZ_JAHZST010000019.1"/>
</dbReference>
<organism evidence="6 7">
    <name type="scientific">Shewanella nanhaiensis</name>
    <dbReference type="NCBI Taxonomy" id="2864872"/>
    <lineage>
        <taxon>Bacteria</taxon>
        <taxon>Pseudomonadati</taxon>
        <taxon>Pseudomonadota</taxon>
        <taxon>Gammaproteobacteria</taxon>
        <taxon>Alteromonadales</taxon>
        <taxon>Shewanellaceae</taxon>
        <taxon>Shewanella</taxon>
    </lineage>
</organism>
<reference evidence="6 7" key="1">
    <citation type="submission" date="2021-07" db="EMBL/GenBank/DDBJ databases">
        <title>Shewanella sp. nov, isolated from SCS.</title>
        <authorList>
            <person name="Cao W.R."/>
        </authorList>
    </citation>
    <scope>NUCLEOTIDE SEQUENCE [LARGE SCALE GENOMIC DNA]</scope>
    <source>
        <strain evidence="6 7">NR704-98</strain>
    </source>
</reference>
<dbReference type="Pfam" id="PF13435">
    <property type="entry name" value="Cytochrome_C554"/>
    <property type="match status" value="1"/>
</dbReference>
<feature type="repeat" description="TPR" evidence="2">
    <location>
        <begin position="632"/>
        <end position="665"/>
    </location>
</feature>
<dbReference type="PANTHER" id="PTHR35038:SF8">
    <property type="entry name" value="C-TYPE POLYHEME CYTOCHROME OMCC"/>
    <property type="match status" value="1"/>
</dbReference>
<dbReference type="Gene3D" id="1.10.1130.10">
    <property type="entry name" value="Flavocytochrome C3, Chain A"/>
    <property type="match status" value="2"/>
</dbReference>
<dbReference type="Gene3D" id="1.25.40.10">
    <property type="entry name" value="Tetratricopeptide repeat domain"/>
    <property type="match status" value="1"/>
</dbReference>
<gene>
    <name evidence="6" type="ORF">K0625_20355</name>
</gene>
<comment type="caution">
    <text evidence="6">The sequence shown here is derived from an EMBL/GenBank/DDBJ whole genome shotgun (WGS) entry which is preliminary data.</text>
</comment>
<dbReference type="Pfam" id="PF14522">
    <property type="entry name" value="Cytochrome_C7"/>
    <property type="match status" value="1"/>
</dbReference>
<feature type="domain" description="Cytochrome c7-like" evidence="5">
    <location>
        <begin position="334"/>
        <end position="416"/>
    </location>
</feature>
<dbReference type="InterPro" id="IPR029467">
    <property type="entry name" value="Cyt_c7-like"/>
</dbReference>
<dbReference type="InterPro" id="IPR019734">
    <property type="entry name" value="TPR_rpt"/>
</dbReference>
<evidence type="ECO:0000259" key="5">
    <source>
        <dbReference type="Pfam" id="PF14522"/>
    </source>
</evidence>
<evidence type="ECO:0000256" key="3">
    <source>
        <dbReference type="SAM" id="SignalP"/>
    </source>
</evidence>
<dbReference type="SUPFAM" id="SSF48452">
    <property type="entry name" value="TPR-like"/>
    <property type="match status" value="1"/>
</dbReference>
<dbReference type="InterPro" id="IPR023155">
    <property type="entry name" value="Cyt_c-552/4"/>
</dbReference>
<name>A0ABS7E8N8_9GAMM</name>
<dbReference type="PANTHER" id="PTHR35038">
    <property type="entry name" value="DISSIMILATORY SULFITE REDUCTASE SIRA"/>
    <property type="match status" value="1"/>
</dbReference>
<sequence>MLRFSILIMLILSLELSASEKAQPKSNTSCISCHQQEAGHWQQSDHAKAMAIATEANVLGDFSSVDIQHYGQRAHFYHKSGKYFADISYDKTEKQPGKAKQSFEVKYSFGHYPLQQYLVETGKGKLQVLPFAWDSRPKTEGGQRWYHNYQNEAIAPNDRLHWRQPLQNWNGMCADCHSDGLKRHFSLSEQSFDTQWDNINVGCLSCHGDMSAHSQAQTIKSNNPSQLSLNTNPMHRDDKGVWKRKVEEKVATWHGEPRDNRFMETCFACHSLRSPLTDGIEAQEPFLDQFSPRFINAPSYYPDGQIKEEVYVYGSFMQSKMQAAGVNCLDCHDSHTMKLKAEGNNLCLQCHSPAHFNTKEHLHHKAGTAGSLCVDCHMPQTRYMGVDDRRDHSFSIPRPTLSEQTGSPNACNRCHQDKDPNWAAAQLKDWFGGEKQLASNQLALISLRAGEAISPIAHRKIIDDASIAAIKRASAIELLPMTHETVNVNWYQSQLTSSEPLIRLAAAEQGYLLPDNIRAQALSPLLNDPLRSVRIAAARTLSADTKLKATQELTFSNEVSSWRGEGRLNLALQHLALGQWEKAETQLIASIATDPYFDPSYINLADIYRASGQTSKASNTFKEGLLHNPNSSGLHYGLGLHLIRAKDYLAAEKYLENAATLAPQNVQYQYVYLVALDHNGKTTDALDYLKRYLSNYSAHPQLIDTGISFARKQGHLSMLNYLQQLKRSKG</sequence>
<keyword evidence="2" id="KW-0802">TPR repeat</keyword>
<feature type="chain" id="PRO_5047134042" evidence="3">
    <location>
        <begin position="23"/>
        <end position="730"/>
    </location>
</feature>
<dbReference type="Proteomes" id="UP001195963">
    <property type="component" value="Unassembled WGS sequence"/>
</dbReference>
<dbReference type="InterPro" id="IPR011990">
    <property type="entry name" value="TPR-like_helical_dom_sf"/>
</dbReference>
<dbReference type="SMART" id="SM00028">
    <property type="entry name" value="TPR"/>
    <property type="match status" value="3"/>
</dbReference>
<accession>A0ABS7E8N8</accession>
<dbReference type="InterPro" id="IPR051829">
    <property type="entry name" value="Multiheme_Cytochr_ET"/>
</dbReference>
<evidence type="ECO:0000259" key="4">
    <source>
        <dbReference type="Pfam" id="PF13435"/>
    </source>
</evidence>
<keyword evidence="1 3" id="KW-0732">Signal</keyword>
<dbReference type="EMBL" id="JAHZST010000019">
    <property type="protein sequence ID" value="MBW8185990.1"/>
    <property type="molecule type" value="Genomic_DNA"/>
</dbReference>
<evidence type="ECO:0000256" key="1">
    <source>
        <dbReference type="ARBA" id="ARBA00022729"/>
    </source>
</evidence>
<feature type="domain" description="Cytochrome c-552/4" evidence="4">
    <location>
        <begin position="30"/>
        <end position="54"/>
    </location>
</feature>
<dbReference type="InterPro" id="IPR036280">
    <property type="entry name" value="Multihaem_cyt_sf"/>
</dbReference>